<proteinExistence type="predicted"/>
<reference evidence="1 2" key="1">
    <citation type="journal article" date="2016" name="Nat. Commun.">
        <title>Thousands of microbial genomes shed light on interconnected biogeochemical processes in an aquifer system.</title>
        <authorList>
            <person name="Anantharaman K."/>
            <person name="Brown C.T."/>
            <person name="Hug L.A."/>
            <person name="Sharon I."/>
            <person name="Castelle C.J."/>
            <person name="Probst A.J."/>
            <person name="Thomas B.C."/>
            <person name="Singh A."/>
            <person name="Wilkins M.J."/>
            <person name="Karaoz U."/>
            <person name="Brodie E.L."/>
            <person name="Williams K.H."/>
            <person name="Hubbard S.S."/>
            <person name="Banfield J.F."/>
        </authorList>
    </citation>
    <scope>NUCLEOTIDE SEQUENCE [LARGE SCALE GENOMIC DNA]</scope>
</reference>
<evidence type="ECO:0000313" key="2">
    <source>
        <dbReference type="Proteomes" id="UP000178656"/>
    </source>
</evidence>
<comment type="caution">
    <text evidence="1">The sequence shown here is derived from an EMBL/GenBank/DDBJ whole genome shotgun (WGS) entry which is preliminary data.</text>
</comment>
<dbReference type="AlphaFoldDB" id="A0A1F5TEV0"/>
<dbReference type="Proteomes" id="UP000178656">
    <property type="component" value="Unassembled WGS sequence"/>
</dbReference>
<organism evidence="1 2">
    <name type="scientific">Candidatus Falkowbacteria bacterium RIFOXYC2_FULL_48_21</name>
    <dbReference type="NCBI Taxonomy" id="1798005"/>
    <lineage>
        <taxon>Bacteria</taxon>
        <taxon>Candidatus Falkowiibacteriota</taxon>
    </lineage>
</organism>
<gene>
    <name evidence="1" type="ORF">A2482_04430</name>
</gene>
<name>A0A1F5TEV0_9BACT</name>
<accession>A0A1F5TEV0</accession>
<protein>
    <submittedName>
        <fullName evidence="1">Uncharacterized protein</fullName>
    </submittedName>
</protein>
<sequence>MKEQKPPNNLVSLEEYRKKKEALVVEVDGAIKAGLSSIGSSPESEFKFLSEIYSSLLQTFARKFAGLDNFDLGSKNYDSKESSMFLTFGFTGKKFADFLDFLEKRFYLTPKVLKGKMTVYLGEHDHFLDSPAARISAQGFERINDSRNVPIHEEDSLNYQEGEFEKLKDIGLQLRAKLRELVEVE</sequence>
<dbReference type="EMBL" id="MFGM01000024">
    <property type="protein sequence ID" value="OGF37276.1"/>
    <property type="molecule type" value="Genomic_DNA"/>
</dbReference>
<evidence type="ECO:0000313" key="1">
    <source>
        <dbReference type="EMBL" id="OGF37276.1"/>
    </source>
</evidence>